<gene>
    <name evidence="1" type="ORF">AAF712_008901</name>
</gene>
<organism evidence="1 2">
    <name type="scientific">Marasmius tenuissimus</name>
    <dbReference type="NCBI Taxonomy" id="585030"/>
    <lineage>
        <taxon>Eukaryota</taxon>
        <taxon>Fungi</taxon>
        <taxon>Dikarya</taxon>
        <taxon>Basidiomycota</taxon>
        <taxon>Agaricomycotina</taxon>
        <taxon>Agaricomycetes</taxon>
        <taxon>Agaricomycetidae</taxon>
        <taxon>Agaricales</taxon>
        <taxon>Marasmiineae</taxon>
        <taxon>Marasmiaceae</taxon>
        <taxon>Marasmius</taxon>
    </lineage>
</organism>
<proteinExistence type="predicted"/>
<dbReference type="EMBL" id="JBBXMP010000066">
    <property type="protein sequence ID" value="KAL0064179.1"/>
    <property type="molecule type" value="Genomic_DNA"/>
</dbReference>
<accession>A0ABR2ZTK5</accession>
<reference evidence="1 2" key="1">
    <citation type="submission" date="2024-05" db="EMBL/GenBank/DDBJ databases">
        <title>A draft genome resource for the thread blight pathogen Marasmius tenuissimus strain MS-2.</title>
        <authorList>
            <person name="Yulfo-Soto G.E."/>
            <person name="Baruah I.K."/>
            <person name="Amoako-Attah I."/>
            <person name="Bukari Y."/>
            <person name="Meinhardt L.W."/>
            <person name="Bailey B.A."/>
            <person name="Cohen S.P."/>
        </authorList>
    </citation>
    <scope>NUCLEOTIDE SEQUENCE [LARGE SCALE GENOMIC DNA]</scope>
    <source>
        <strain evidence="1 2">MS-2</strain>
    </source>
</reference>
<keyword evidence="2" id="KW-1185">Reference proteome</keyword>
<evidence type="ECO:0000313" key="1">
    <source>
        <dbReference type="EMBL" id="KAL0064179.1"/>
    </source>
</evidence>
<dbReference type="Proteomes" id="UP001437256">
    <property type="component" value="Unassembled WGS sequence"/>
</dbReference>
<sequence length="318" mass="35513">MEVARLLAPQCQRELYRYSRSGRSRRDIRCIAVPWPGEFCVLHERKAENSVYVKGWGIMVVPNRPTRPGVHLAAPHPQYDLLTPQQAAAVFEGVGAKSLLISGRIRTALLNATTCITGSGTVYYATDPAHNDKEPFVISQQRDMEMATSTRWMSVGLLRIHPDAWQRCQYLLDRRCLSFNWTGSVYVTSTSHRVDIVSINLTLYPGRSASSLAWYTDSVDRPIKRIQKNIQQANPSWNVSLPSDSNCGLTATLNVFGRFINGVEESLVCEQGATAQLAAGAFVHIEQAKGSRQPDAYGSWIRALNASFPVERYMTVSY</sequence>
<evidence type="ECO:0000313" key="2">
    <source>
        <dbReference type="Proteomes" id="UP001437256"/>
    </source>
</evidence>
<name>A0ABR2ZTK5_9AGAR</name>
<comment type="caution">
    <text evidence="1">The sequence shown here is derived from an EMBL/GenBank/DDBJ whole genome shotgun (WGS) entry which is preliminary data.</text>
</comment>
<protein>
    <submittedName>
        <fullName evidence="1">Uncharacterized protein</fullName>
    </submittedName>
</protein>